<dbReference type="GO" id="GO:0004674">
    <property type="term" value="F:protein serine/threonine kinase activity"/>
    <property type="evidence" value="ECO:0007669"/>
    <property type="project" value="UniProtKB-EC"/>
</dbReference>
<evidence type="ECO:0000259" key="11">
    <source>
        <dbReference type="PROSITE" id="PS50011"/>
    </source>
</evidence>
<feature type="compositionally biased region" description="Polar residues" evidence="10">
    <location>
        <begin position="454"/>
        <end position="463"/>
    </location>
</feature>
<evidence type="ECO:0000256" key="2">
    <source>
        <dbReference type="ARBA" id="ARBA00011534"/>
    </source>
</evidence>
<gene>
    <name evidence="12" type="ORF">EJ08DRAFT_725566</name>
</gene>
<dbReference type="GO" id="GO:0005524">
    <property type="term" value="F:ATP binding"/>
    <property type="evidence" value="ECO:0007669"/>
    <property type="project" value="InterPro"/>
</dbReference>
<dbReference type="AlphaFoldDB" id="A0A9P4U2G8"/>
<reference evidence="12" key="1">
    <citation type="journal article" date="2020" name="Stud. Mycol.">
        <title>101 Dothideomycetes genomes: a test case for predicting lifestyles and emergence of pathogens.</title>
        <authorList>
            <person name="Haridas S."/>
            <person name="Albert R."/>
            <person name="Binder M."/>
            <person name="Bloem J."/>
            <person name="Labutti K."/>
            <person name="Salamov A."/>
            <person name="Andreopoulos B."/>
            <person name="Baker S."/>
            <person name="Barry K."/>
            <person name="Bills G."/>
            <person name="Bluhm B."/>
            <person name="Cannon C."/>
            <person name="Castanera R."/>
            <person name="Culley D."/>
            <person name="Daum C."/>
            <person name="Ezra D."/>
            <person name="Gonzalez J."/>
            <person name="Henrissat B."/>
            <person name="Kuo A."/>
            <person name="Liang C."/>
            <person name="Lipzen A."/>
            <person name="Lutzoni F."/>
            <person name="Magnuson J."/>
            <person name="Mondo S."/>
            <person name="Nolan M."/>
            <person name="Ohm R."/>
            <person name="Pangilinan J."/>
            <person name="Park H.-J."/>
            <person name="Ramirez L."/>
            <person name="Alfaro M."/>
            <person name="Sun H."/>
            <person name="Tritt A."/>
            <person name="Yoshinaga Y."/>
            <person name="Zwiers L.-H."/>
            <person name="Turgeon B."/>
            <person name="Goodwin S."/>
            <person name="Spatafora J."/>
            <person name="Crous P."/>
            <person name="Grigoriev I."/>
        </authorList>
    </citation>
    <scope>NUCLEOTIDE SEQUENCE</scope>
    <source>
        <strain evidence="12">CBS 130266</strain>
    </source>
</reference>
<feature type="region of interest" description="Disordered" evidence="10">
    <location>
        <begin position="432"/>
        <end position="472"/>
    </location>
</feature>
<dbReference type="Gene3D" id="1.10.510.10">
    <property type="entry name" value="Transferase(Phosphotransferase) domain 1"/>
    <property type="match status" value="1"/>
</dbReference>
<proteinExistence type="predicted"/>
<organism evidence="12 13">
    <name type="scientific">Tothia fuscella</name>
    <dbReference type="NCBI Taxonomy" id="1048955"/>
    <lineage>
        <taxon>Eukaryota</taxon>
        <taxon>Fungi</taxon>
        <taxon>Dikarya</taxon>
        <taxon>Ascomycota</taxon>
        <taxon>Pezizomycotina</taxon>
        <taxon>Dothideomycetes</taxon>
        <taxon>Pleosporomycetidae</taxon>
        <taxon>Venturiales</taxon>
        <taxon>Cylindrosympodiaceae</taxon>
        <taxon>Tothia</taxon>
    </lineage>
</organism>
<comment type="catalytic activity">
    <reaction evidence="9">
        <text>L-seryl-[protein] + ATP = O-phospho-L-seryl-[protein] + ADP + H(+)</text>
        <dbReference type="Rhea" id="RHEA:17989"/>
        <dbReference type="Rhea" id="RHEA-COMP:9863"/>
        <dbReference type="Rhea" id="RHEA-COMP:11604"/>
        <dbReference type="ChEBI" id="CHEBI:15378"/>
        <dbReference type="ChEBI" id="CHEBI:29999"/>
        <dbReference type="ChEBI" id="CHEBI:30616"/>
        <dbReference type="ChEBI" id="CHEBI:83421"/>
        <dbReference type="ChEBI" id="CHEBI:456216"/>
        <dbReference type="EC" id="2.7.11.1"/>
    </reaction>
</comment>
<comment type="function">
    <text evidence="1">Component of the EKC/KEOPS complex that is required for the formation of a threonylcarbamoyl group on adenosine at position 37 (t(6)A37) in tRNAs that read codons beginning with adenine. The complex is probably involved in the transfer of the threonylcarbamoyl moiety of threonylcarbamoyl-AMP (TC-AMP) to the N6 group of A37. BUD32 has ATPase activity in the context of the EKC/KEOPS complex and likely plays a supporting role to the catalytic subunit KAE1. The EKC/KEOPS complex also promotes both telomere uncapping and telomere elongation. The complex is required for efficient recruitment of transcriptional coactivators.</text>
</comment>
<evidence type="ECO:0000256" key="10">
    <source>
        <dbReference type="SAM" id="MobiDB-lite"/>
    </source>
</evidence>
<dbReference type="EMBL" id="MU007016">
    <property type="protein sequence ID" value="KAF2434541.1"/>
    <property type="molecule type" value="Genomic_DNA"/>
</dbReference>
<comment type="subunit">
    <text evidence="2">Component of the EKC/KEOPS complex composed of at least BUD32, CGI121, GON7, KAE1 and PCC1; the whole complex dimerizes.</text>
</comment>
<evidence type="ECO:0000256" key="5">
    <source>
        <dbReference type="ARBA" id="ARBA00019973"/>
    </source>
</evidence>
<comment type="catalytic activity">
    <reaction evidence="8">
        <text>L-threonyl-[protein] + ATP = O-phospho-L-threonyl-[protein] + ADP + H(+)</text>
        <dbReference type="Rhea" id="RHEA:46608"/>
        <dbReference type="Rhea" id="RHEA-COMP:11060"/>
        <dbReference type="Rhea" id="RHEA-COMP:11605"/>
        <dbReference type="ChEBI" id="CHEBI:15378"/>
        <dbReference type="ChEBI" id="CHEBI:30013"/>
        <dbReference type="ChEBI" id="CHEBI:30616"/>
        <dbReference type="ChEBI" id="CHEBI:61977"/>
        <dbReference type="ChEBI" id="CHEBI:456216"/>
        <dbReference type="EC" id="2.7.11.1"/>
    </reaction>
</comment>
<dbReference type="InterPro" id="IPR011009">
    <property type="entry name" value="Kinase-like_dom_sf"/>
</dbReference>
<dbReference type="SUPFAM" id="SSF56112">
    <property type="entry name" value="Protein kinase-like (PK-like)"/>
    <property type="match status" value="1"/>
</dbReference>
<sequence length="472" mass="53843">MFFISPLPQFYRPFGAAYASIFAVAAQGSEVLSDPILSSTSYLISFLQFTMIKPEERFMSEGQGYLGSSENPKTVTHCNVWDWDQLRMVKVIGTAKLFPPDEDVEVPILARFVDCLSLEVRAVTVDDGGLITEVSNDPEQDDTYFIGYLPFSTTESLYGCSIIQYSKLQELDRLGPGVAFKFNPIGKPRRLQMAWDELNLLKSLPPHLNIVPLDRVVLEDVESRVIGFTTKYIPGGTLDNSRQPFRFEWIQQLTQLVDFLNLELGIMHQDIAPRNLLIDPDTQILLLFDFDWAANGERNLLQGRDDIISVVFTLYEIITGDTSFTSIPHWDRNMETVQNMSEWTCNRELDSDVSTFRNFLNEWVTTRRSPGDMQRYLDAPNRPTWPGLPTPPDYSLPFELGTTVDGETNWVTGPRTRRTAVEKGQYIFHWERPSQSRSPLSSQPVLRAAKRQESITPLRNSRSNPERAMCES</sequence>
<comment type="caution">
    <text evidence="12">The sequence shown here is derived from an EMBL/GenBank/DDBJ whole genome shotgun (WGS) entry which is preliminary data.</text>
</comment>
<evidence type="ECO:0000256" key="4">
    <source>
        <dbReference type="ARBA" id="ARBA00013948"/>
    </source>
</evidence>
<evidence type="ECO:0000256" key="8">
    <source>
        <dbReference type="ARBA" id="ARBA00047899"/>
    </source>
</evidence>
<evidence type="ECO:0000313" key="12">
    <source>
        <dbReference type="EMBL" id="KAF2434541.1"/>
    </source>
</evidence>
<dbReference type="EC" id="2.7.11.1" evidence="3"/>
<keyword evidence="13" id="KW-1185">Reference proteome</keyword>
<evidence type="ECO:0000313" key="13">
    <source>
        <dbReference type="Proteomes" id="UP000800235"/>
    </source>
</evidence>
<evidence type="ECO:0000256" key="6">
    <source>
        <dbReference type="ARBA" id="ARBA00030980"/>
    </source>
</evidence>
<accession>A0A9P4U2G8</accession>
<dbReference type="OrthoDB" id="4062651at2759"/>
<evidence type="ECO:0000256" key="7">
    <source>
        <dbReference type="ARBA" id="ARBA00033194"/>
    </source>
</evidence>
<feature type="compositionally biased region" description="Low complexity" evidence="10">
    <location>
        <begin position="435"/>
        <end position="447"/>
    </location>
</feature>
<evidence type="ECO:0000256" key="1">
    <source>
        <dbReference type="ARBA" id="ARBA00003747"/>
    </source>
</evidence>
<protein>
    <recommendedName>
        <fullName evidence="5">EKC/KEOPS complex subunit BUD32</fullName>
        <ecNumber evidence="3">2.7.11.1</ecNumber>
    </recommendedName>
    <alternativeName>
        <fullName evidence="6 7">Atypical Serine/threonine protein kinase BUD32</fullName>
    </alternativeName>
    <alternativeName>
        <fullName evidence="4">EKC/KEOPS complex subunit bud32</fullName>
    </alternativeName>
</protein>
<evidence type="ECO:0000256" key="3">
    <source>
        <dbReference type="ARBA" id="ARBA00012513"/>
    </source>
</evidence>
<evidence type="ECO:0000256" key="9">
    <source>
        <dbReference type="ARBA" id="ARBA00048679"/>
    </source>
</evidence>
<dbReference type="PROSITE" id="PS50011">
    <property type="entry name" value="PROTEIN_KINASE_DOM"/>
    <property type="match status" value="1"/>
</dbReference>
<feature type="domain" description="Protein kinase" evidence="11">
    <location>
        <begin position="140"/>
        <end position="429"/>
    </location>
</feature>
<dbReference type="SMART" id="SM00220">
    <property type="entry name" value="S_TKc"/>
    <property type="match status" value="1"/>
</dbReference>
<dbReference type="PROSITE" id="PS00109">
    <property type="entry name" value="PROTEIN_KINASE_TYR"/>
    <property type="match status" value="1"/>
</dbReference>
<dbReference type="InterPro" id="IPR008266">
    <property type="entry name" value="Tyr_kinase_AS"/>
</dbReference>
<name>A0A9P4U2G8_9PEZI</name>
<dbReference type="InterPro" id="IPR000719">
    <property type="entry name" value="Prot_kinase_dom"/>
</dbReference>
<dbReference type="Proteomes" id="UP000800235">
    <property type="component" value="Unassembled WGS sequence"/>
</dbReference>